<protein>
    <recommendedName>
        <fullName evidence="3">Spo0E family sporulation regulatory protein-aspartic acid phosphatase</fullName>
    </recommendedName>
</protein>
<comment type="caution">
    <text evidence="1">The sequence shown here is derived from an EMBL/GenBank/DDBJ whole genome shotgun (WGS) entry which is preliminary data.</text>
</comment>
<dbReference type="InterPro" id="IPR036638">
    <property type="entry name" value="HLH_DNA-bd_sf"/>
</dbReference>
<dbReference type="Gene3D" id="4.10.280.10">
    <property type="entry name" value="Helix-loop-helix DNA-binding domain"/>
    <property type="match status" value="1"/>
</dbReference>
<keyword evidence="2" id="KW-1185">Reference proteome</keyword>
<dbReference type="GO" id="GO:0046983">
    <property type="term" value="F:protein dimerization activity"/>
    <property type="evidence" value="ECO:0007669"/>
    <property type="project" value="InterPro"/>
</dbReference>
<dbReference type="SUPFAM" id="SSF140500">
    <property type="entry name" value="BAS1536-like"/>
    <property type="match status" value="1"/>
</dbReference>
<dbReference type="InterPro" id="IPR037208">
    <property type="entry name" value="Spo0E-like_sf"/>
</dbReference>
<accession>A0A267MD57</accession>
<dbReference type="GO" id="GO:0043937">
    <property type="term" value="P:regulation of sporulation"/>
    <property type="evidence" value="ECO:0007669"/>
    <property type="project" value="InterPro"/>
</dbReference>
<evidence type="ECO:0008006" key="3">
    <source>
        <dbReference type="Google" id="ProtNLM"/>
    </source>
</evidence>
<dbReference type="OrthoDB" id="2991049at2"/>
<dbReference type="RefSeq" id="WP_095135245.1">
    <property type="nucleotide sequence ID" value="NZ_NIBG01000025.1"/>
</dbReference>
<sequence>MDELITLKRRISDLRDEMHELIDKKGNLVTPEVIHVSQTLDKVLDQYYEAKMKRNRN</sequence>
<reference evidence="1 2" key="1">
    <citation type="submission" date="2017-06" db="EMBL/GenBank/DDBJ databases">
        <title>Draft genome sequence of anaerobic fermentative bacterium Anaeromicrobium sediminis DY2726D isolated from West Pacific Ocean sediments.</title>
        <authorList>
            <person name="Zeng X."/>
        </authorList>
    </citation>
    <scope>NUCLEOTIDE SEQUENCE [LARGE SCALE GENOMIC DNA]</scope>
    <source>
        <strain evidence="1 2">DY2726D</strain>
    </source>
</reference>
<name>A0A267MD57_9FIRM</name>
<dbReference type="EMBL" id="NIBG01000025">
    <property type="protein sequence ID" value="PAB57524.1"/>
    <property type="molecule type" value="Genomic_DNA"/>
</dbReference>
<dbReference type="Proteomes" id="UP000216024">
    <property type="component" value="Unassembled WGS sequence"/>
</dbReference>
<dbReference type="InterPro" id="IPR018540">
    <property type="entry name" value="Spo0E-like"/>
</dbReference>
<evidence type="ECO:0000313" key="2">
    <source>
        <dbReference type="Proteomes" id="UP000216024"/>
    </source>
</evidence>
<evidence type="ECO:0000313" key="1">
    <source>
        <dbReference type="EMBL" id="PAB57524.1"/>
    </source>
</evidence>
<gene>
    <name evidence="1" type="ORF">CCE28_18645</name>
</gene>
<dbReference type="AlphaFoldDB" id="A0A267MD57"/>
<organism evidence="1 2">
    <name type="scientific">Anaeromicrobium sediminis</name>
    <dbReference type="NCBI Taxonomy" id="1478221"/>
    <lineage>
        <taxon>Bacteria</taxon>
        <taxon>Bacillati</taxon>
        <taxon>Bacillota</taxon>
        <taxon>Clostridia</taxon>
        <taxon>Peptostreptococcales</taxon>
        <taxon>Thermotaleaceae</taxon>
        <taxon>Anaeromicrobium</taxon>
    </lineage>
</organism>
<proteinExistence type="predicted"/>
<dbReference type="Pfam" id="PF09388">
    <property type="entry name" value="SpoOE-like"/>
    <property type="match status" value="1"/>
</dbReference>